<dbReference type="AlphaFoldDB" id="A0A2J7TC01"/>
<evidence type="ECO:0000256" key="1">
    <source>
        <dbReference type="ARBA" id="ARBA00004651"/>
    </source>
</evidence>
<gene>
    <name evidence="8" type="ORF">CR492_19420</name>
</gene>
<accession>A0A2J7TC01</accession>
<name>A0A2J7TC01_METSI</name>
<keyword evidence="6 7" id="KW-0472">Membrane</keyword>
<dbReference type="PANTHER" id="PTHR33508">
    <property type="entry name" value="UPF0056 MEMBRANE PROTEIN YHCE"/>
    <property type="match status" value="1"/>
</dbReference>
<keyword evidence="4 7" id="KW-0812">Transmembrane</keyword>
<dbReference type="Pfam" id="PF01914">
    <property type="entry name" value="MarC"/>
    <property type="match status" value="1"/>
</dbReference>
<organism evidence="8 9">
    <name type="scientific">Methylocella silvestris</name>
    <dbReference type="NCBI Taxonomy" id="199596"/>
    <lineage>
        <taxon>Bacteria</taxon>
        <taxon>Pseudomonadati</taxon>
        <taxon>Pseudomonadota</taxon>
        <taxon>Alphaproteobacteria</taxon>
        <taxon>Hyphomicrobiales</taxon>
        <taxon>Beijerinckiaceae</taxon>
        <taxon>Methylocella</taxon>
    </lineage>
</organism>
<dbReference type="GO" id="GO:0005886">
    <property type="term" value="C:plasma membrane"/>
    <property type="evidence" value="ECO:0007669"/>
    <property type="project" value="UniProtKB-SubCell"/>
</dbReference>
<keyword evidence="5 7" id="KW-1133">Transmembrane helix</keyword>
<feature type="transmembrane region" description="Helical" evidence="7">
    <location>
        <begin position="145"/>
        <end position="169"/>
    </location>
</feature>
<comment type="subcellular location">
    <subcellularLocation>
        <location evidence="1 7">Cell membrane</location>
        <topology evidence="1 7">Multi-pass membrane protein</topology>
    </subcellularLocation>
</comment>
<comment type="similarity">
    <text evidence="2 7">Belongs to the UPF0056 (MarC) family.</text>
</comment>
<feature type="transmembrane region" description="Helical" evidence="7">
    <location>
        <begin position="48"/>
        <end position="69"/>
    </location>
</feature>
<keyword evidence="3" id="KW-1003">Cell membrane</keyword>
<dbReference type="PANTHER" id="PTHR33508:SF1">
    <property type="entry name" value="UPF0056 MEMBRANE PROTEIN YHCE"/>
    <property type="match status" value="1"/>
</dbReference>
<sequence length="217" mass="23206">MTKEWALFLSTFATLLAIINPFEALPIFLMLLEGKDLSEHRKVAARATLYATLLLFFFLIFGSLIMQLFGVPLSMVRIVGGIILVKIGFELFSPSPNGGSIIPDASDKTANFAFVPLALPIMCGPGAIATVLGMQSEIKEAPEHFGRFAATSFAIVCAMFVTYLCLAYAGKLVDKLGPMGIDATTRIVGFFVSAMGVGLVFNGVLQGLHEHGLIAPS</sequence>
<protein>
    <recommendedName>
        <fullName evidence="7">UPF0056 membrane protein</fullName>
    </recommendedName>
</protein>
<dbReference type="NCBIfam" id="TIGR00427">
    <property type="entry name" value="NAAT family transporter"/>
    <property type="match status" value="1"/>
</dbReference>
<dbReference type="EMBL" id="PDZR01000038">
    <property type="protein sequence ID" value="PNG24290.1"/>
    <property type="molecule type" value="Genomic_DNA"/>
</dbReference>
<comment type="caution">
    <text evidence="7">Lacks conserved residue(s) required for the propagation of feature annotation.</text>
</comment>
<dbReference type="OrthoDB" id="21094at2"/>
<evidence type="ECO:0000256" key="2">
    <source>
        <dbReference type="ARBA" id="ARBA00009784"/>
    </source>
</evidence>
<evidence type="ECO:0000256" key="7">
    <source>
        <dbReference type="RuleBase" id="RU362048"/>
    </source>
</evidence>
<evidence type="ECO:0000256" key="4">
    <source>
        <dbReference type="ARBA" id="ARBA00022692"/>
    </source>
</evidence>
<reference evidence="8 9" key="1">
    <citation type="submission" date="2017-10" db="EMBL/GenBank/DDBJ databases">
        <title>Genome announcement of Methylocella silvestris TVC from permafrost.</title>
        <authorList>
            <person name="Wang J."/>
            <person name="Geng K."/>
            <person name="Ul-Haque F."/>
            <person name="Crombie A.T."/>
            <person name="Street L.E."/>
            <person name="Wookey P.A."/>
            <person name="Murrell J.C."/>
            <person name="Pratscher J."/>
        </authorList>
    </citation>
    <scope>NUCLEOTIDE SEQUENCE [LARGE SCALE GENOMIC DNA]</scope>
    <source>
        <strain evidence="8 9">TVC</strain>
    </source>
</reference>
<comment type="caution">
    <text evidence="8">The sequence shown here is derived from an EMBL/GenBank/DDBJ whole genome shotgun (WGS) entry which is preliminary data.</text>
</comment>
<dbReference type="InterPro" id="IPR002771">
    <property type="entry name" value="Multi_antbiot-R_MarC"/>
</dbReference>
<feature type="transmembrane region" description="Helical" evidence="7">
    <location>
        <begin position="113"/>
        <end position="133"/>
    </location>
</feature>
<evidence type="ECO:0000256" key="5">
    <source>
        <dbReference type="ARBA" id="ARBA00022989"/>
    </source>
</evidence>
<proteinExistence type="inferred from homology"/>
<dbReference type="RefSeq" id="WP_102845377.1">
    <property type="nucleotide sequence ID" value="NZ_PDZR01000038.1"/>
</dbReference>
<feature type="transmembrane region" description="Helical" evidence="7">
    <location>
        <begin position="76"/>
        <end position="93"/>
    </location>
</feature>
<evidence type="ECO:0000313" key="9">
    <source>
        <dbReference type="Proteomes" id="UP000236286"/>
    </source>
</evidence>
<evidence type="ECO:0000256" key="6">
    <source>
        <dbReference type="ARBA" id="ARBA00023136"/>
    </source>
</evidence>
<dbReference type="Proteomes" id="UP000236286">
    <property type="component" value="Unassembled WGS sequence"/>
</dbReference>
<evidence type="ECO:0000313" key="8">
    <source>
        <dbReference type="EMBL" id="PNG24290.1"/>
    </source>
</evidence>
<evidence type="ECO:0000256" key="3">
    <source>
        <dbReference type="ARBA" id="ARBA00022475"/>
    </source>
</evidence>
<feature type="transmembrane region" description="Helical" evidence="7">
    <location>
        <begin position="189"/>
        <end position="208"/>
    </location>
</feature>